<evidence type="ECO:0000256" key="5">
    <source>
        <dbReference type="SAM" id="MobiDB-lite"/>
    </source>
</evidence>
<feature type="domain" description="Pseudouridine synthase I TruA alpha/beta" evidence="6">
    <location>
        <begin position="143"/>
        <end position="220"/>
    </location>
</feature>
<keyword evidence="2 4" id="KW-0819">tRNA processing</keyword>
<dbReference type="PANTHER" id="PTHR11142">
    <property type="entry name" value="PSEUDOURIDYLATE SYNTHASE"/>
    <property type="match status" value="1"/>
</dbReference>
<dbReference type="EMBL" id="CP111020">
    <property type="protein sequence ID" value="WAR14824.1"/>
    <property type="molecule type" value="Genomic_DNA"/>
</dbReference>
<sequence length="409" mass="47100">MELSPLSAQYGSTNGNKENEGLDMELMSRIRQLETHVKRAVKEENSVAPPMPRMAMKRKKKFRPIDFNKYTIRHVALKVMYLGHDYTGYAGTEEAEHTIERELFEAFIKCKLIESKESACYSRCGRTDKGVSAFGQLMEEAGKKLIGEYDFRNFSKFNVKNGITNYVRKIMEVEVKTLDETDDGFTMYELTIVGRAFLWHQIRSIFSVLFLVGKGKESVEPQYNMSSDAPLCLYDADFGGEFEWIYEAVTLDEMIASHESRKQRWRENAEIEVQDDSSEEEITSRKHKPKSGENKDPHIIYGENNKEDDDTVRDIDGETTDMKADKDICDSKTSLKDNGEENLETSENGMKGEEKVRRSTQKEIGESSVISNDTDQFDREYLTTNTEVNNDTYYLMTYTAIRHGLKLLK</sequence>
<dbReference type="InterPro" id="IPR020097">
    <property type="entry name" value="PsdUridine_synth_TruA_a/b_dom"/>
</dbReference>
<comment type="similarity">
    <text evidence="1 4">Belongs to the tRNA pseudouridine synthase TruA family.</text>
</comment>
<protein>
    <recommendedName>
        <fullName evidence="4">tRNA pseudouridine synthase</fullName>
        <ecNumber evidence="4">5.4.99.12</ecNumber>
    </recommendedName>
</protein>
<feature type="compositionally biased region" description="Basic and acidic residues" evidence="5">
    <location>
        <begin position="260"/>
        <end position="269"/>
    </location>
</feature>
<dbReference type="InterPro" id="IPR020095">
    <property type="entry name" value="PsdUridine_synth_TruA_C"/>
</dbReference>
<dbReference type="EC" id="5.4.99.12" evidence="4"/>
<feature type="non-terminal residue" evidence="7">
    <location>
        <position position="409"/>
    </location>
</feature>
<reference evidence="7" key="1">
    <citation type="submission" date="2022-11" db="EMBL/GenBank/DDBJ databases">
        <title>Centuries of genome instability and evolution in soft-shell clam transmissible cancer (bioRxiv).</title>
        <authorList>
            <person name="Hart S.F.M."/>
            <person name="Yonemitsu M.A."/>
            <person name="Giersch R.M."/>
            <person name="Beal B.F."/>
            <person name="Arriagada G."/>
            <person name="Davis B.W."/>
            <person name="Ostrander E.A."/>
            <person name="Goff S.P."/>
            <person name="Metzger M.J."/>
        </authorList>
    </citation>
    <scope>NUCLEOTIDE SEQUENCE</scope>
    <source>
        <strain evidence="7">MELC-2E11</strain>
        <tissue evidence="7">Siphon/mantle</tissue>
    </source>
</reference>
<feature type="compositionally biased region" description="Polar residues" evidence="5">
    <location>
        <begin position="1"/>
        <end position="16"/>
    </location>
</feature>
<organism evidence="7 8">
    <name type="scientific">Mya arenaria</name>
    <name type="common">Soft-shell clam</name>
    <dbReference type="NCBI Taxonomy" id="6604"/>
    <lineage>
        <taxon>Eukaryota</taxon>
        <taxon>Metazoa</taxon>
        <taxon>Spiralia</taxon>
        <taxon>Lophotrochozoa</taxon>
        <taxon>Mollusca</taxon>
        <taxon>Bivalvia</taxon>
        <taxon>Autobranchia</taxon>
        <taxon>Heteroconchia</taxon>
        <taxon>Euheterodonta</taxon>
        <taxon>Imparidentia</taxon>
        <taxon>Neoheterodontei</taxon>
        <taxon>Myida</taxon>
        <taxon>Myoidea</taxon>
        <taxon>Myidae</taxon>
        <taxon>Mya</taxon>
    </lineage>
</organism>
<keyword evidence="8" id="KW-1185">Reference proteome</keyword>
<feature type="compositionally biased region" description="Acidic residues" evidence="5">
    <location>
        <begin position="270"/>
        <end position="281"/>
    </location>
</feature>
<feature type="compositionally biased region" description="Basic and acidic residues" evidence="5">
    <location>
        <begin position="350"/>
        <end position="365"/>
    </location>
</feature>
<dbReference type="Gene3D" id="3.30.70.660">
    <property type="entry name" value="Pseudouridine synthase I, catalytic domain, C-terminal subdomain"/>
    <property type="match status" value="1"/>
</dbReference>
<evidence type="ECO:0000256" key="2">
    <source>
        <dbReference type="ARBA" id="ARBA00022694"/>
    </source>
</evidence>
<dbReference type="InterPro" id="IPR020103">
    <property type="entry name" value="PsdUridine_synth_cat_dom_sf"/>
</dbReference>
<dbReference type="PANTHER" id="PTHR11142:SF5">
    <property type="entry name" value="TRNA PSEUDOURIDINE(38_39) SYNTHASE"/>
    <property type="match status" value="1"/>
</dbReference>
<dbReference type="Pfam" id="PF01416">
    <property type="entry name" value="PseudoU_synth_1"/>
    <property type="match status" value="1"/>
</dbReference>
<keyword evidence="3 4" id="KW-0413">Isomerase</keyword>
<dbReference type="Proteomes" id="UP001164746">
    <property type="component" value="Chromosome 9"/>
</dbReference>
<dbReference type="InterPro" id="IPR001406">
    <property type="entry name" value="PsdUridine_synth_TruA"/>
</dbReference>
<feature type="region of interest" description="Disordered" evidence="5">
    <location>
        <begin position="1"/>
        <end position="20"/>
    </location>
</feature>
<gene>
    <name evidence="7" type="ORF">MAR_004929</name>
</gene>
<feature type="region of interest" description="Disordered" evidence="5">
    <location>
        <begin position="260"/>
        <end position="366"/>
    </location>
</feature>
<feature type="compositionally biased region" description="Basic and acidic residues" evidence="5">
    <location>
        <begin position="312"/>
        <end position="339"/>
    </location>
</feature>
<proteinExistence type="inferred from homology"/>
<comment type="catalytic activity">
    <reaction evidence="4">
        <text>uridine(38/39/40) in tRNA = pseudouridine(38/39/40) in tRNA</text>
        <dbReference type="Rhea" id="RHEA:22376"/>
        <dbReference type="Rhea" id="RHEA-COMP:10085"/>
        <dbReference type="Rhea" id="RHEA-COMP:10087"/>
        <dbReference type="ChEBI" id="CHEBI:65314"/>
        <dbReference type="ChEBI" id="CHEBI:65315"/>
        <dbReference type="EC" id="5.4.99.12"/>
    </reaction>
</comment>
<evidence type="ECO:0000313" key="7">
    <source>
        <dbReference type="EMBL" id="WAR14824.1"/>
    </source>
</evidence>
<evidence type="ECO:0000256" key="4">
    <source>
        <dbReference type="RuleBase" id="RU003792"/>
    </source>
</evidence>
<accession>A0ABY7F233</accession>
<evidence type="ECO:0000259" key="6">
    <source>
        <dbReference type="Pfam" id="PF01416"/>
    </source>
</evidence>
<dbReference type="SUPFAM" id="SSF55120">
    <property type="entry name" value="Pseudouridine synthase"/>
    <property type="match status" value="1"/>
</dbReference>
<evidence type="ECO:0000313" key="8">
    <source>
        <dbReference type="Proteomes" id="UP001164746"/>
    </source>
</evidence>
<name>A0ABY7F233_MYAAR</name>
<evidence type="ECO:0000256" key="1">
    <source>
        <dbReference type="ARBA" id="ARBA00009375"/>
    </source>
</evidence>
<evidence type="ECO:0000256" key="3">
    <source>
        <dbReference type="ARBA" id="ARBA00023235"/>
    </source>
</evidence>